<keyword evidence="9" id="KW-0378">Hydrolase</keyword>
<dbReference type="InterPro" id="IPR038765">
    <property type="entry name" value="Papain-like_cys_pep_sf"/>
</dbReference>
<dbReference type="Pfam" id="PF01841">
    <property type="entry name" value="Transglut_core"/>
    <property type="match status" value="1"/>
</dbReference>
<dbReference type="Gene3D" id="2.60.120.1020">
    <property type="entry name" value="Peptide N glycanase, PAW domain"/>
    <property type="match status" value="1"/>
</dbReference>
<name>A0A0V0G7S4_TRIDM</name>
<keyword evidence="13" id="KW-0175">Coiled coil</keyword>
<keyword evidence="7" id="KW-0963">Cytoplasm</keyword>
<dbReference type="GO" id="GO:0005829">
    <property type="term" value="C:cytosol"/>
    <property type="evidence" value="ECO:0007669"/>
    <property type="project" value="TreeGrafter"/>
</dbReference>
<feature type="non-terminal residue" evidence="15">
    <location>
        <position position="1"/>
    </location>
</feature>
<evidence type="ECO:0000256" key="2">
    <source>
        <dbReference type="ARBA" id="ARBA00001947"/>
    </source>
</evidence>
<dbReference type="GO" id="GO:0006516">
    <property type="term" value="P:glycoprotein catabolic process"/>
    <property type="evidence" value="ECO:0007669"/>
    <property type="project" value="InterPro"/>
</dbReference>
<evidence type="ECO:0000256" key="6">
    <source>
        <dbReference type="ARBA" id="ARBA00018546"/>
    </source>
</evidence>
<dbReference type="EMBL" id="GECL01002175">
    <property type="protein sequence ID" value="JAP03949.1"/>
    <property type="molecule type" value="Transcribed_RNA"/>
</dbReference>
<organism evidence="15">
    <name type="scientific">Triatoma dimidiata</name>
    <name type="common">Kissing bug</name>
    <name type="synonym">Meccus dimidiatus</name>
    <dbReference type="NCBI Taxonomy" id="72491"/>
    <lineage>
        <taxon>Eukaryota</taxon>
        <taxon>Metazoa</taxon>
        <taxon>Ecdysozoa</taxon>
        <taxon>Arthropoda</taxon>
        <taxon>Hexapoda</taxon>
        <taxon>Insecta</taxon>
        <taxon>Pterygota</taxon>
        <taxon>Neoptera</taxon>
        <taxon>Paraneoptera</taxon>
        <taxon>Hemiptera</taxon>
        <taxon>Heteroptera</taxon>
        <taxon>Panheteroptera</taxon>
        <taxon>Cimicomorpha</taxon>
        <taxon>Reduviidae</taxon>
        <taxon>Triatominae</taxon>
        <taxon>Triatoma</taxon>
    </lineage>
</organism>
<dbReference type="InterPro" id="IPR038680">
    <property type="entry name" value="PAW_sf"/>
</dbReference>
<keyword evidence="10" id="KW-0862">Zinc</keyword>
<dbReference type="InterPro" id="IPR006588">
    <property type="entry name" value="Peptide_N_glycanase_PAW_dom"/>
</dbReference>
<accession>A0A0V0G7S4</accession>
<evidence type="ECO:0000256" key="5">
    <source>
        <dbReference type="ARBA" id="ARBA00012158"/>
    </source>
</evidence>
<evidence type="ECO:0000259" key="14">
    <source>
        <dbReference type="PROSITE" id="PS51398"/>
    </source>
</evidence>
<comment type="catalytic activity">
    <reaction evidence="1">
        <text>Hydrolysis of an N(4)-(acetyl-beta-D-glucosaminyl)asparagine residue in which the glucosamine residue may be further glycosylated, to yield a (substituted) N-acetyl-beta-D-glucosaminylamine and a peptide containing an aspartate residue.</text>
        <dbReference type="EC" id="3.5.1.52"/>
    </reaction>
</comment>
<dbReference type="EC" id="3.5.1.52" evidence="5"/>
<dbReference type="Pfam" id="PF04721">
    <property type="entry name" value="PAW"/>
    <property type="match status" value="1"/>
</dbReference>
<dbReference type="GO" id="GO:0005634">
    <property type="term" value="C:nucleus"/>
    <property type="evidence" value="ECO:0007669"/>
    <property type="project" value="TreeGrafter"/>
</dbReference>
<feature type="coiled-coil region" evidence="13">
    <location>
        <begin position="23"/>
        <end position="50"/>
    </location>
</feature>
<keyword evidence="8" id="KW-0479">Metal-binding</keyword>
<dbReference type="SUPFAM" id="SSF54001">
    <property type="entry name" value="Cysteine proteinases"/>
    <property type="match status" value="1"/>
</dbReference>
<dbReference type="GO" id="GO:0046872">
    <property type="term" value="F:metal ion binding"/>
    <property type="evidence" value="ECO:0007669"/>
    <property type="project" value="UniProtKB-KW"/>
</dbReference>
<evidence type="ECO:0000256" key="1">
    <source>
        <dbReference type="ARBA" id="ARBA00001650"/>
    </source>
</evidence>
<dbReference type="SMART" id="SM00460">
    <property type="entry name" value="TGc"/>
    <property type="match status" value="1"/>
</dbReference>
<evidence type="ECO:0000256" key="3">
    <source>
        <dbReference type="ARBA" id="ARBA00004496"/>
    </source>
</evidence>
<dbReference type="InterPro" id="IPR008979">
    <property type="entry name" value="Galactose-bd-like_sf"/>
</dbReference>
<evidence type="ECO:0000256" key="7">
    <source>
        <dbReference type="ARBA" id="ARBA00022490"/>
    </source>
</evidence>
<dbReference type="InterPro" id="IPR002931">
    <property type="entry name" value="Transglutaminase-like"/>
</dbReference>
<dbReference type="Gene3D" id="3.10.620.30">
    <property type="match status" value="1"/>
</dbReference>
<dbReference type="AlphaFoldDB" id="A0A0V0G7S4"/>
<evidence type="ECO:0000256" key="8">
    <source>
        <dbReference type="ARBA" id="ARBA00022723"/>
    </source>
</evidence>
<dbReference type="InterPro" id="IPR050883">
    <property type="entry name" value="PNGase"/>
</dbReference>
<dbReference type="PANTHER" id="PTHR12143">
    <property type="entry name" value="PEPTIDE N-GLYCANASE PNGASE -RELATED"/>
    <property type="match status" value="1"/>
</dbReference>
<comment type="cofactor">
    <cofactor evidence="2">
        <name>Zn(2+)</name>
        <dbReference type="ChEBI" id="CHEBI:29105"/>
    </cofactor>
</comment>
<sequence length="482" mass="56906">VLTYEEKNLQMKALSAVPIRDITDRASQRLRAEQKVARELKKNLEEAELYEKYFLHELIDWFRKDYFSWVDVRICKDCDIDMTLVRDCLRQGSSKPSYPYNIEVYECSMCGLVSEFPRYHDANMLLNTKEGRCSEWVQIFTLIVRALGWRTRYIYDFTDHEWTEVWSSVTNRWIHCDPCEGLVDCPLVYEVGWGKELTFILAIACDDIQDVTWRYSCNHKSLSARRLPHLEKKYLSKILQIRKQLLANKSAVRRQYVLKGVIAELAELMLEPKPSGNYMGRISGSYSWKETRSELGCQEHKGYIWSPLKSEIEKKEIIIRYCTAKDIYVRDERGKEGIYFGWHNYTFSYRNIFRKEESDWKMTYLAKKDENKTGVVIWKFDLSESNVVIKTIKIKCNCFVLNLGSISWEIECEGYPIVRAENVDCFETSKLENCSCFTLTATLGENLKSNWQHSQLFRQPMDMKFNFPLIVTLTMKPPLRFN</sequence>
<evidence type="ECO:0000256" key="4">
    <source>
        <dbReference type="ARBA" id="ARBA00009390"/>
    </source>
</evidence>
<evidence type="ECO:0000256" key="9">
    <source>
        <dbReference type="ARBA" id="ARBA00022801"/>
    </source>
</evidence>
<comment type="subcellular location">
    <subcellularLocation>
        <location evidence="3">Cytoplasm</location>
    </subcellularLocation>
</comment>
<evidence type="ECO:0000256" key="13">
    <source>
        <dbReference type="SAM" id="Coils"/>
    </source>
</evidence>
<dbReference type="PROSITE" id="PS51398">
    <property type="entry name" value="PAW"/>
    <property type="match status" value="1"/>
</dbReference>
<evidence type="ECO:0000256" key="10">
    <source>
        <dbReference type="ARBA" id="ARBA00022833"/>
    </source>
</evidence>
<dbReference type="Gene3D" id="2.20.25.10">
    <property type="match status" value="1"/>
</dbReference>
<comment type="similarity">
    <text evidence="4 12">Belongs to the transglutaminase-like superfamily. PNGase family.</text>
</comment>
<protein>
    <recommendedName>
        <fullName evidence="6">Peptide-N(4)-(N-acetyl-beta-glucosaminyl)asparagine amidase</fullName>
        <ecNumber evidence="5">3.5.1.52</ecNumber>
    </recommendedName>
    <alternativeName>
        <fullName evidence="11">Peptide:N-glycanase</fullName>
    </alternativeName>
</protein>
<dbReference type="PANTHER" id="PTHR12143:SF19">
    <property type="entry name" value="PEPTIDE-N(4)-(N-ACETYL-BETA-GLUCOSAMINYL)ASPARAGINE AMIDASE"/>
    <property type="match status" value="1"/>
</dbReference>
<feature type="domain" description="PAW" evidence="14">
    <location>
        <begin position="277"/>
        <end position="478"/>
    </location>
</feature>
<evidence type="ECO:0000313" key="15">
    <source>
        <dbReference type="EMBL" id="JAP03949.1"/>
    </source>
</evidence>
<evidence type="ECO:0000256" key="12">
    <source>
        <dbReference type="PROSITE-ProRule" id="PRU00731"/>
    </source>
</evidence>
<proteinExistence type="inferred from homology"/>
<dbReference type="GO" id="GO:0000224">
    <property type="term" value="F:peptide-N4-(N-acetyl-beta-glucosaminyl)asparagine amidase activity"/>
    <property type="evidence" value="ECO:0007669"/>
    <property type="project" value="UniProtKB-EC"/>
</dbReference>
<dbReference type="SUPFAM" id="SSF49785">
    <property type="entry name" value="Galactose-binding domain-like"/>
    <property type="match status" value="1"/>
</dbReference>
<evidence type="ECO:0000256" key="11">
    <source>
        <dbReference type="ARBA" id="ARBA00032901"/>
    </source>
</evidence>
<reference evidence="15" key="1">
    <citation type="journal article" date="2018" name="J. Proteomics">
        <title>Exploring the molecular complexity of Triatoma dimidiata sialome.</title>
        <authorList>
            <person name="Santiago P.B."/>
            <person name="de Araujo C.N."/>
            <person name="Charneau S."/>
            <person name="Bastos I.M.D."/>
            <person name="Assumpcao T.C.F."/>
            <person name="Queiroz R.M.L."/>
            <person name="Praca Y.R."/>
            <person name="Cordeiro T.M."/>
            <person name="Garcia C.H.S."/>
            <person name="da Silva I.G."/>
            <person name="Raiol T."/>
            <person name="Motta F.N."/>
            <person name="de Araujo Oliveira J.V."/>
            <person name="de Sousa M.V."/>
            <person name="Ribeiro J.M.C."/>
            <person name="de Santana J.M."/>
        </authorList>
    </citation>
    <scope>NUCLEOTIDE SEQUENCE</scope>
    <source>
        <strain evidence="15">Santander</strain>
        <tissue evidence="15">Salivary glands</tissue>
    </source>
</reference>